<reference evidence="9 10" key="1">
    <citation type="journal article" date="2015" name="Front. Microbiol.">
        <title>Genome sequence of the plant growth promoting endophytic yeast Rhodotorula graminis WP1.</title>
        <authorList>
            <person name="Firrincieli A."/>
            <person name="Otillar R."/>
            <person name="Salamov A."/>
            <person name="Schmutz J."/>
            <person name="Khan Z."/>
            <person name="Redman R.S."/>
            <person name="Fleck N.D."/>
            <person name="Lindquist E."/>
            <person name="Grigoriev I.V."/>
            <person name="Doty S.L."/>
        </authorList>
    </citation>
    <scope>NUCLEOTIDE SEQUENCE [LARGE SCALE GENOMIC DNA]</scope>
    <source>
        <strain evidence="9 10">WP1</strain>
    </source>
</reference>
<dbReference type="Pfam" id="PF02204">
    <property type="entry name" value="VPS9"/>
    <property type="match status" value="1"/>
</dbReference>
<accession>A0A194S454</accession>
<feature type="compositionally biased region" description="Low complexity" evidence="5">
    <location>
        <begin position="22"/>
        <end position="32"/>
    </location>
</feature>
<comment type="subcellular location">
    <subcellularLocation>
        <location evidence="1">Endomembrane system</location>
        <topology evidence="1">Multi-pass membrane protein</topology>
    </subcellularLocation>
</comment>
<dbReference type="GO" id="GO:0012505">
    <property type="term" value="C:endomembrane system"/>
    <property type="evidence" value="ECO:0007669"/>
    <property type="project" value="UniProtKB-SubCell"/>
</dbReference>
<dbReference type="InterPro" id="IPR003892">
    <property type="entry name" value="CUE"/>
</dbReference>
<dbReference type="OrthoDB" id="300289at2759"/>
<evidence type="ECO:0000256" key="3">
    <source>
        <dbReference type="ARBA" id="ARBA00022989"/>
    </source>
</evidence>
<dbReference type="SUPFAM" id="SSF109993">
    <property type="entry name" value="VPS9 domain"/>
    <property type="match status" value="1"/>
</dbReference>
<feature type="compositionally biased region" description="Basic and acidic residues" evidence="5">
    <location>
        <begin position="1543"/>
        <end position="1555"/>
    </location>
</feature>
<feature type="region of interest" description="Disordered" evidence="5">
    <location>
        <begin position="1374"/>
        <end position="1399"/>
    </location>
</feature>
<dbReference type="GeneID" id="28977302"/>
<feature type="compositionally biased region" description="Low complexity" evidence="5">
    <location>
        <begin position="1581"/>
        <end position="1590"/>
    </location>
</feature>
<feature type="region of interest" description="Disordered" evidence="5">
    <location>
        <begin position="752"/>
        <end position="840"/>
    </location>
</feature>
<dbReference type="Pfam" id="PF06398">
    <property type="entry name" value="Pex24p"/>
    <property type="match status" value="1"/>
</dbReference>
<dbReference type="SMART" id="SM00167">
    <property type="entry name" value="VPS9"/>
    <property type="match status" value="1"/>
</dbReference>
<dbReference type="EMBL" id="KQ474078">
    <property type="protein sequence ID" value="KPV75508.1"/>
    <property type="molecule type" value="Genomic_DNA"/>
</dbReference>
<feature type="region of interest" description="Disordered" evidence="5">
    <location>
        <begin position="926"/>
        <end position="963"/>
    </location>
</feature>
<feature type="domain" description="VPS9" evidence="8">
    <location>
        <begin position="426"/>
        <end position="628"/>
    </location>
</feature>
<dbReference type="PROSITE" id="PS51140">
    <property type="entry name" value="CUE"/>
    <property type="match status" value="1"/>
</dbReference>
<dbReference type="PROSITE" id="PS51205">
    <property type="entry name" value="VPS9"/>
    <property type="match status" value="1"/>
</dbReference>
<dbReference type="PANTHER" id="PTHR31679">
    <property type="entry name" value="PEROXISOMAL MEMBRANE PROTEIN PEX30-RELATED"/>
    <property type="match status" value="1"/>
</dbReference>
<dbReference type="Gene3D" id="1.20.1050.80">
    <property type="entry name" value="VPS9 domain"/>
    <property type="match status" value="1"/>
</dbReference>
<keyword evidence="4 6" id="KW-0472">Membrane</keyword>
<feature type="region of interest" description="Disordered" evidence="5">
    <location>
        <begin position="643"/>
        <end position="687"/>
    </location>
</feature>
<dbReference type="Pfam" id="PF02845">
    <property type="entry name" value="CUE"/>
    <property type="match status" value="1"/>
</dbReference>
<keyword evidence="2 6" id="KW-0812">Transmembrane</keyword>
<proteinExistence type="predicted"/>
<dbReference type="GO" id="GO:0007031">
    <property type="term" value="P:peroxisome organization"/>
    <property type="evidence" value="ECO:0007669"/>
    <property type="project" value="TreeGrafter"/>
</dbReference>
<feature type="compositionally biased region" description="Low complexity" evidence="5">
    <location>
        <begin position="230"/>
        <end position="251"/>
    </location>
</feature>
<feature type="compositionally biased region" description="Pro residues" evidence="5">
    <location>
        <begin position="650"/>
        <end position="659"/>
    </location>
</feature>
<keyword evidence="3 6" id="KW-1133">Transmembrane helix</keyword>
<feature type="compositionally biased region" description="Gly residues" evidence="5">
    <location>
        <begin position="1600"/>
        <end position="1611"/>
    </location>
</feature>
<evidence type="ECO:0000313" key="10">
    <source>
        <dbReference type="Proteomes" id="UP000053890"/>
    </source>
</evidence>
<feature type="region of interest" description="Disordered" evidence="5">
    <location>
        <begin position="1543"/>
        <end position="1611"/>
    </location>
</feature>
<dbReference type="STRING" id="578459.A0A194S454"/>
<feature type="compositionally biased region" description="Low complexity" evidence="5">
    <location>
        <begin position="941"/>
        <end position="963"/>
    </location>
</feature>
<protein>
    <recommendedName>
        <fullName evidence="11">CUE domain-containing protein</fullName>
    </recommendedName>
</protein>
<feature type="region of interest" description="Disordered" evidence="5">
    <location>
        <begin position="452"/>
        <end position="512"/>
    </location>
</feature>
<dbReference type="SUPFAM" id="SSF46934">
    <property type="entry name" value="UBA-like"/>
    <property type="match status" value="1"/>
</dbReference>
<dbReference type="Gene3D" id="1.10.246.120">
    <property type="match status" value="1"/>
</dbReference>
<evidence type="ECO:0000256" key="2">
    <source>
        <dbReference type="ARBA" id="ARBA00022692"/>
    </source>
</evidence>
<feature type="compositionally biased region" description="Polar residues" evidence="5">
    <location>
        <begin position="52"/>
        <end position="67"/>
    </location>
</feature>
<dbReference type="SMART" id="SM00694">
    <property type="entry name" value="DysFC"/>
    <property type="match status" value="1"/>
</dbReference>
<evidence type="ECO:0000259" key="7">
    <source>
        <dbReference type="PROSITE" id="PS51140"/>
    </source>
</evidence>
<evidence type="ECO:0000256" key="1">
    <source>
        <dbReference type="ARBA" id="ARBA00004127"/>
    </source>
</evidence>
<dbReference type="GO" id="GO:0043130">
    <property type="term" value="F:ubiquitin binding"/>
    <property type="evidence" value="ECO:0007669"/>
    <property type="project" value="InterPro"/>
</dbReference>
<dbReference type="RefSeq" id="XP_018271557.1">
    <property type="nucleotide sequence ID" value="XM_018416854.1"/>
</dbReference>
<feature type="compositionally biased region" description="Pro residues" evidence="5">
    <location>
        <begin position="197"/>
        <end position="209"/>
    </location>
</feature>
<feature type="compositionally biased region" description="Low complexity" evidence="5">
    <location>
        <begin position="182"/>
        <end position="192"/>
    </location>
</feature>
<feature type="domain" description="CUE" evidence="7">
    <location>
        <begin position="859"/>
        <end position="902"/>
    </location>
</feature>
<feature type="compositionally biased region" description="Basic and acidic residues" evidence="5">
    <location>
        <begin position="269"/>
        <end position="302"/>
    </location>
</feature>
<dbReference type="Pfam" id="PF18151">
    <property type="entry name" value="DUF5601"/>
    <property type="match status" value="1"/>
</dbReference>
<evidence type="ECO:0000313" key="9">
    <source>
        <dbReference type="EMBL" id="KPV75508.1"/>
    </source>
</evidence>
<evidence type="ECO:0000256" key="6">
    <source>
        <dbReference type="SAM" id="Phobius"/>
    </source>
</evidence>
<feature type="compositionally biased region" description="Basic and acidic residues" evidence="5">
    <location>
        <begin position="1210"/>
        <end position="1221"/>
    </location>
</feature>
<dbReference type="PANTHER" id="PTHR31679:SF2">
    <property type="entry name" value="PEROXISOMAL MEMBRANE PROTEIN PEX30-RELATED"/>
    <property type="match status" value="1"/>
</dbReference>
<evidence type="ECO:0008006" key="11">
    <source>
        <dbReference type="Google" id="ProtNLM"/>
    </source>
</evidence>
<dbReference type="Proteomes" id="UP000053890">
    <property type="component" value="Unassembled WGS sequence"/>
</dbReference>
<feature type="region of interest" description="Disordered" evidence="5">
    <location>
        <begin position="1412"/>
        <end position="1432"/>
    </location>
</feature>
<gene>
    <name evidence="9" type="ORF">RHOBADRAFT_53479</name>
</gene>
<feature type="compositionally biased region" description="Low complexity" evidence="5">
    <location>
        <begin position="660"/>
        <end position="687"/>
    </location>
</feature>
<evidence type="ECO:0000256" key="4">
    <source>
        <dbReference type="ARBA" id="ARBA00023136"/>
    </source>
</evidence>
<dbReference type="InterPro" id="IPR003123">
    <property type="entry name" value="VPS9"/>
</dbReference>
<dbReference type="Gene3D" id="1.10.8.10">
    <property type="entry name" value="DNA helicase RuvA subunit, C-terminal domain"/>
    <property type="match status" value="1"/>
</dbReference>
<feature type="compositionally biased region" description="Pro residues" evidence="5">
    <location>
        <begin position="764"/>
        <end position="782"/>
    </location>
</feature>
<dbReference type="InterPro" id="IPR006614">
    <property type="entry name" value="Peroxin/Ferlin"/>
</dbReference>
<name>A0A194S454_RHOGW</name>
<feature type="compositionally biased region" description="Basic and acidic residues" evidence="5">
    <location>
        <begin position="121"/>
        <end position="132"/>
    </location>
</feature>
<keyword evidence="10" id="KW-1185">Reference proteome</keyword>
<dbReference type="InterPro" id="IPR052646">
    <property type="entry name" value="Peroxisomal_PEX28-32"/>
</dbReference>
<feature type="compositionally biased region" description="Low complexity" evidence="5">
    <location>
        <begin position="1226"/>
        <end position="1245"/>
    </location>
</feature>
<dbReference type="InterPro" id="IPR010482">
    <property type="entry name" value="TECPR1-like_DysF"/>
</dbReference>
<feature type="region of interest" description="Disordered" evidence="5">
    <location>
        <begin position="1"/>
        <end position="304"/>
    </location>
</feature>
<feature type="transmembrane region" description="Helical" evidence="6">
    <location>
        <begin position="1008"/>
        <end position="1034"/>
    </location>
</feature>
<dbReference type="InterPro" id="IPR037191">
    <property type="entry name" value="VPS9_dom_sf"/>
</dbReference>
<dbReference type="GO" id="GO:0005778">
    <property type="term" value="C:peroxisomal membrane"/>
    <property type="evidence" value="ECO:0007669"/>
    <property type="project" value="UniProtKB-ARBA"/>
</dbReference>
<feature type="compositionally biased region" description="Low complexity" evidence="5">
    <location>
        <begin position="454"/>
        <end position="481"/>
    </location>
</feature>
<organism evidence="9 10">
    <name type="scientific">Rhodotorula graminis (strain WP1)</name>
    <dbReference type="NCBI Taxonomy" id="578459"/>
    <lineage>
        <taxon>Eukaryota</taxon>
        <taxon>Fungi</taxon>
        <taxon>Dikarya</taxon>
        <taxon>Basidiomycota</taxon>
        <taxon>Pucciniomycotina</taxon>
        <taxon>Microbotryomycetes</taxon>
        <taxon>Sporidiobolales</taxon>
        <taxon>Sporidiobolaceae</taxon>
        <taxon>Rhodotorula</taxon>
    </lineage>
</organism>
<dbReference type="InterPro" id="IPR041545">
    <property type="entry name" value="DUF5601"/>
</dbReference>
<evidence type="ECO:0000256" key="5">
    <source>
        <dbReference type="SAM" id="MobiDB-lite"/>
    </source>
</evidence>
<evidence type="ECO:0000259" key="8">
    <source>
        <dbReference type="PROSITE" id="PS51205"/>
    </source>
</evidence>
<dbReference type="SMART" id="SM00546">
    <property type="entry name" value="CUE"/>
    <property type="match status" value="1"/>
</dbReference>
<dbReference type="InterPro" id="IPR009060">
    <property type="entry name" value="UBA-like_sf"/>
</dbReference>
<sequence>MERAPDQPHHAQHAFPDLSELSDSFNSASSSSAPPPPPATDDGDPASIWASVPSTKPSTAAGGTSASGYHATYLAPAPAPPPDDLLADLDPLYQGTLGSTVRRGSKLEVLDNSGSESGSPTEDRRLADDQRRAAAQLGTGPPPPASSGGTGGFSFGSVLRSISGTPARDRAAASTPPPPQPRDASTSAAAATRPHRPSTPPSAAPPSAPQTPSGPSGLAKPLASIASVFRSTGRTSASSSSTSTPQPGSSPQREKGSFMTAIVGAGSAKGKDKERAPQADSEQEKGGELDEKGGGKGKERAQLPEPVFDFNKFLEQMRSRTADPIAKYLRSFLKEFSRRPPVSTSDQARVINDFLDFIAGKMRTVDPWKSLLDVDWRDDPERAEAEFDLTLEAMEKLVMNRLWHLTFTPALDLSAFPSNMSPSGDVERDEILKQRMRLFSWIEPKHLDLPIPSPSCTSSEPASPTAPAAVPSSSSSSSTEPAEAHEPAPAEASKVGVSQQAHEPVVAVKERKPKGDKVQGFLDFAQRELRKMNQYKAPRDKLICVLNCCKVIFGLIRHVSSGDQGADAFIPFLIYVVIRANPEHLVSNLQYIQRFRNPEKLSGEGGYYLSSLNAAISFIESLDASSLSNITQDEFESNVAAAVKQVASEEPPPPPPPRDSAPSSRPTTPSTAPRPPTSSSGPSADLIQPSEAASASLLAPAGEGGVAPATPSAQDLSFPESMKASLLRGTDSVERAMSKPLGALARVFEQLEQTANELTGQGQAPPPQVPPQVPPPPFPPMPGAARPGVSKRRSYYGGSGGGPRRPELPALPPSSGSLRAGKQDDEGDEGQGPDLRMYAPEEETDEAVLREIDRQHEQARLAALETLQGIFPDVENEVLEMVLLSNSGDMGKTIDSLLEMTATTDTLWTEPSYRILAGEMKALPSLGTSSSTASSPPPRPATTASALVSSTTPPASEEPSPTDLLLATPPTLLKLFALSAPVIHASATFVQLVTWTHPSFFGSLLVLLSWWAVCLFGYAVAVYGLNAALLVLVLHKYLAAARKTGKGAPAPSLRHRQRNVTLSPAAYAQLVNSAHVLAEHVQSFRTEVVHPLSAHFSLTPLRPSTPAPAYDTAWFLVTSYPFYLALTFFVPVRYLFLLVGTVGILWQAPFFATLRALLWRSAFVRWVCRLCVGVLRGGKGVQREWGRTRTGLGIPGLVGAQVGALGGGRQRGEPVVEEKPVKKPRSSSVGLAGGASPPASPPLAAAAQASSTVAVRQEKAAEAVALEEEAAVDEGEDVQVQFTVFENQRWWVGLDWTHALLPGERASWTDPDNNPANPPASFVLPPPSVAYVASPTKADPHSRLKKTTEWRWLDPEWHVLRSAVASVALPVGGAGGGAAVAPDGSQPALANPPSPTFSRTLGQIAASAVTGASHSSSTSLSTSPSLSLLSSHVNSQAPSSPSFVSPSSTDLSYADSPLFAAWSVDDEGWQYGDNHFEKMGPRGGLGKYTRRRAWVRRAGLVERTERVPGAATAATAGGSASTAHAAGSTAASAGAGTVLAVKKDATASARDERRSGASPRRRSASGSRPATGGAAGGGGSSALRSGSSSGARKRTSMLVDGGGEGASAGGG</sequence>
<feature type="region of interest" description="Disordered" evidence="5">
    <location>
        <begin position="1204"/>
        <end position="1245"/>
    </location>
</feature>